<name>A0ABP9YAT7_9FUNG</name>
<dbReference type="Gene3D" id="3.40.50.150">
    <property type="entry name" value="Vaccinia Virus protein VP39"/>
    <property type="match status" value="1"/>
</dbReference>
<feature type="compositionally biased region" description="Pro residues" evidence="1">
    <location>
        <begin position="20"/>
        <end position="31"/>
    </location>
</feature>
<feature type="transmembrane region" description="Helical" evidence="2">
    <location>
        <begin position="35"/>
        <end position="57"/>
    </location>
</feature>
<evidence type="ECO:0008006" key="5">
    <source>
        <dbReference type="Google" id="ProtNLM"/>
    </source>
</evidence>
<evidence type="ECO:0000256" key="2">
    <source>
        <dbReference type="SAM" id="Phobius"/>
    </source>
</evidence>
<keyword evidence="2" id="KW-1133">Transmembrane helix</keyword>
<gene>
    <name evidence="3" type="ORF">HPULCUR_009576</name>
</gene>
<organism evidence="3 4">
    <name type="scientific">Helicostylum pulchrum</name>
    <dbReference type="NCBI Taxonomy" id="562976"/>
    <lineage>
        <taxon>Eukaryota</taxon>
        <taxon>Fungi</taxon>
        <taxon>Fungi incertae sedis</taxon>
        <taxon>Mucoromycota</taxon>
        <taxon>Mucoromycotina</taxon>
        <taxon>Mucoromycetes</taxon>
        <taxon>Mucorales</taxon>
        <taxon>Mucorineae</taxon>
        <taxon>Mucoraceae</taxon>
        <taxon>Helicostylum</taxon>
    </lineage>
</organism>
<reference evidence="3 4" key="1">
    <citation type="submission" date="2024-04" db="EMBL/GenBank/DDBJ databases">
        <title>genome sequences of Mucor flavus KT1a and Helicostylum pulchrum KT1b strains isolation_sourced from the surface of a dry-aged beef.</title>
        <authorList>
            <person name="Toyotome T."/>
            <person name="Hosono M."/>
            <person name="Torimaru M."/>
            <person name="Fukuda K."/>
            <person name="Mikami N."/>
        </authorList>
    </citation>
    <scope>NUCLEOTIDE SEQUENCE [LARGE SCALE GENOMIC DNA]</scope>
    <source>
        <strain evidence="3 4">KT1b</strain>
    </source>
</reference>
<dbReference type="InterPro" id="IPR029063">
    <property type="entry name" value="SAM-dependent_MTases_sf"/>
</dbReference>
<feature type="region of interest" description="Disordered" evidence="1">
    <location>
        <begin position="1"/>
        <end position="34"/>
    </location>
</feature>
<dbReference type="SUPFAM" id="SSF53335">
    <property type="entry name" value="S-adenosyl-L-methionine-dependent methyltransferases"/>
    <property type="match status" value="1"/>
</dbReference>
<dbReference type="PANTHER" id="PTHR42912">
    <property type="entry name" value="METHYLTRANSFERASE"/>
    <property type="match status" value="1"/>
</dbReference>
<evidence type="ECO:0000256" key="1">
    <source>
        <dbReference type="SAM" id="MobiDB-lite"/>
    </source>
</evidence>
<dbReference type="PANTHER" id="PTHR42912:SF83">
    <property type="entry name" value="METHYLTRANSFERASE TYPE 11 DOMAIN-CONTAINING PROTEIN"/>
    <property type="match status" value="1"/>
</dbReference>
<keyword evidence="2" id="KW-0812">Transmembrane</keyword>
<dbReference type="EMBL" id="BAABUJ010000032">
    <property type="protein sequence ID" value="GAA5804090.1"/>
    <property type="molecule type" value="Genomic_DNA"/>
</dbReference>
<evidence type="ECO:0000313" key="4">
    <source>
        <dbReference type="Proteomes" id="UP001476247"/>
    </source>
</evidence>
<accession>A0ABP9YAT7</accession>
<sequence>MSTRKALHKATHGLKYKPIYTPPPPPPPPKSGPRLAPILMGGTLLYVTATYVSMLVFKSKNDTNDMIAGNGPEDPTVTPKSFDTSGVWANVANKYDDEINWDEIIMGMGLLRRWLIGKAKGDILEVSTGTGRNFSYYKPDQVASATFTDRHEPMLDQAKEKFESYRDKFHHAFFETASVEEKQSKKYDTIVDTFGLCSCQDPVEALVQLADQCKSTESRVLLLEHGRSHYDWLNRLLDTNLDKHVKQWGCWWNRDIMGLFEDERVKEKLEIEQVSRYHFGTTCYIVAKPKK</sequence>
<feature type="compositionally biased region" description="Basic residues" evidence="1">
    <location>
        <begin position="1"/>
        <end position="15"/>
    </location>
</feature>
<proteinExistence type="predicted"/>
<dbReference type="Pfam" id="PF13489">
    <property type="entry name" value="Methyltransf_23"/>
    <property type="match status" value="1"/>
</dbReference>
<evidence type="ECO:0000313" key="3">
    <source>
        <dbReference type="EMBL" id="GAA5804090.1"/>
    </source>
</evidence>
<keyword evidence="4" id="KW-1185">Reference proteome</keyword>
<dbReference type="InterPro" id="IPR050508">
    <property type="entry name" value="Methyltransf_Superfamily"/>
</dbReference>
<keyword evidence="2" id="KW-0472">Membrane</keyword>
<dbReference type="Proteomes" id="UP001476247">
    <property type="component" value="Unassembled WGS sequence"/>
</dbReference>
<comment type="caution">
    <text evidence="3">The sequence shown here is derived from an EMBL/GenBank/DDBJ whole genome shotgun (WGS) entry which is preliminary data.</text>
</comment>
<protein>
    <recommendedName>
        <fullName evidence="5">S-adenosyl-L-methionine-dependent methyltransferase</fullName>
    </recommendedName>
</protein>